<protein>
    <recommendedName>
        <fullName evidence="3">ABC transporter ATP-binding protein</fullName>
    </recommendedName>
</protein>
<accession>A0A9W7DVM6</accession>
<organism evidence="1 2">
    <name type="scientific">Triparma retinervis</name>
    <dbReference type="NCBI Taxonomy" id="2557542"/>
    <lineage>
        <taxon>Eukaryota</taxon>
        <taxon>Sar</taxon>
        <taxon>Stramenopiles</taxon>
        <taxon>Ochrophyta</taxon>
        <taxon>Bolidophyceae</taxon>
        <taxon>Parmales</taxon>
        <taxon>Triparmaceae</taxon>
        <taxon>Triparma</taxon>
    </lineage>
</organism>
<dbReference type="InterPro" id="IPR027417">
    <property type="entry name" value="P-loop_NTPase"/>
</dbReference>
<comment type="caution">
    <text evidence="1">The sequence shown here is derived from an EMBL/GenBank/DDBJ whole genome shotgun (WGS) entry which is preliminary data.</text>
</comment>
<proteinExistence type="predicted"/>
<sequence length="44" mass="4788">VIGDGQVAERGTHDELMALNGTYAELWNMQLKSVSGEEDVPPTE</sequence>
<evidence type="ECO:0000313" key="2">
    <source>
        <dbReference type="Proteomes" id="UP001165082"/>
    </source>
</evidence>
<dbReference type="AlphaFoldDB" id="A0A9W7DVM6"/>
<gene>
    <name evidence="1" type="ORF">TrRE_jg87</name>
</gene>
<keyword evidence="2" id="KW-1185">Reference proteome</keyword>
<dbReference type="Gene3D" id="3.40.50.300">
    <property type="entry name" value="P-loop containing nucleotide triphosphate hydrolases"/>
    <property type="match status" value="1"/>
</dbReference>
<dbReference type="OrthoDB" id="6500128at2759"/>
<dbReference type="EMBL" id="BRXZ01004835">
    <property type="protein sequence ID" value="GMH55865.1"/>
    <property type="molecule type" value="Genomic_DNA"/>
</dbReference>
<evidence type="ECO:0008006" key="3">
    <source>
        <dbReference type="Google" id="ProtNLM"/>
    </source>
</evidence>
<reference evidence="1" key="1">
    <citation type="submission" date="2022-07" db="EMBL/GenBank/DDBJ databases">
        <title>Genome analysis of Parmales, a sister group of diatoms, reveals the evolutionary specialization of diatoms from phago-mixotrophs to photoautotrophs.</title>
        <authorList>
            <person name="Ban H."/>
            <person name="Sato S."/>
            <person name="Yoshikawa S."/>
            <person name="Kazumasa Y."/>
            <person name="Nakamura Y."/>
            <person name="Ichinomiya M."/>
            <person name="Saitoh K."/>
            <person name="Sato N."/>
            <person name="Blanc-Mathieu R."/>
            <person name="Endo H."/>
            <person name="Kuwata A."/>
            <person name="Ogata H."/>
        </authorList>
    </citation>
    <scope>NUCLEOTIDE SEQUENCE</scope>
</reference>
<name>A0A9W7DVM6_9STRA</name>
<dbReference type="SUPFAM" id="SSF52540">
    <property type="entry name" value="P-loop containing nucleoside triphosphate hydrolases"/>
    <property type="match status" value="1"/>
</dbReference>
<dbReference type="Proteomes" id="UP001165082">
    <property type="component" value="Unassembled WGS sequence"/>
</dbReference>
<feature type="non-terminal residue" evidence="1">
    <location>
        <position position="1"/>
    </location>
</feature>
<evidence type="ECO:0000313" key="1">
    <source>
        <dbReference type="EMBL" id="GMH55865.1"/>
    </source>
</evidence>